<comment type="caution">
    <text evidence="2">The sequence shown here is derived from an EMBL/GenBank/DDBJ whole genome shotgun (WGS) entry which is preliminary data.</text>
</comment>
<organism evidence="2 3">
    <name type="scientific">Undibacterium arcticum</name>
    <dbReference type="NCBI Taxonomy" id="1762892"/>
    <lineage>
        <taxon>Bacteria</taxon>
        <taxon>Pseudomonadati</taxon>
        <taxon>Pseudomonadota</taxon>
        <taxon>Betaproteobacteria</taxon>
        <taxon>Burkholderiales</taxon>
        <taxon>Oxalobacteraceae</taxon>
        <taxon>Undibacterium</taxon>
    </lineage>
</organism>
<sequence length="292" mass="31743">MNIELTQEHSFTVRAGANAVRGLFHVDKWEGLDKYADARGQSLILNGDAVVTGSPDLLFQLRNGPIAPGFVPVPETKLPGGIVVPAFQVAQYVSSDGGDGKVEVSATAKPWTKINFQSAKQACTNAGYSMITETQWLAIAYNASQQAENWTEGRVGHGTMFQGIRKGNVSSAQPGDFQSKDPEERRWLVLSNGSRICDFNGNVFQWVFDDVQGDEQGLIAKTITLESPSQSTAPYPSDKKGLGYRPDSARDWSGRALIRGGCCFSDDYAGAFNLGLDWPDDDYGNVGFRCTK</sequence>
<dbReference type="RefSeq" id="WP_390323621.1">
    <property type="nucleotide sequence ID" value="NZ_JBHRTP010000012.1"/>
</dbReference>
<dbReference type="InterPro" id="IPR005532">
    <property type="entry name" value="SUMF_dom"/>
</dbReference>
<gene>
    <name evidence="2" type="ORF">ACFOFO_05330</name>
</gene>
<keyword evidence="3" id="KW-1185">Reference proteome</keyword>
<proteinExistence type="predicted"/>
<dbReference type="InterPro" id="IPR016187">
    <property type="entry name" value="CTDL_fold"/>
</dbReference>
<feature type="domain" description="Sulfatase-modifying factor enzyme-like" evidence="1">
    <location>
        <begin position="103"/>
        <end position="291"/>
    </location>
</feature>
<evidence type="ECO:0000313" key="3">
    <source>
        <dbReference type="Proteomes" id="UP001595530"/>
    </source>
</evidence>
<reference evidence="3" key="1">
    <citation type="journal article" date="2019" name="Int. J. Syst. Evol. Microbiol.">
        <title>The Global Catalogue of Microorganisms (GCM) 10K type strain sequencing project: providing services to taxonomists for standard genome sequencing and annotation.</title>
        <authorList>
            <consortium name="The Broad Institute Genomics Platform"/>
            <consortium name="The Broad Institute Genome Sequencing Center for Infectious Disease"/>
            <person name="Wu L."/>
            <person name="Ma J."/>
        </authorList>
    </citation>
    <scope>NUCLEOTIDE SEQUENCE [LARGE SCALE GENOMIC DNA]</scope>
    <source>
        <strain evidence="3">KCTC 42986</strain>
    </source>
</reference>
<dbReference type="SUPFAM" id="SSF56436">
    <property type="entry name" value="C-type lectin-like"/>
    <property type="match status" value="1"/>
</dbReference>
<dbReference type="Proteomes" id="UP001595530">
    <property type="component" value="Unassembled WGS sequence"/>
</dbReference>
<evidence type="ECO:0000313" key="2">
    <source>
        <dbReference type="EMBL" id="MFC3107384.1"/>
    </source>
</evidence>
<dbReference type="Pfam" id="PF03781">
    <property type="entry name" value="FGE-sulfatase"/>
    <property type="match status" value="1"/>
</dbReference>
<dbReference type="Gene3D" id="3.90.1580.10">
    <property type="entry name" value="paralog of FGE (formylglycine-generating enzyme)"/>
    <property type="match status" value="1"/>
</dbReference>
<name>A0ABV7EZJ5_9BURK</name>
<accession>A0ABV7EZJ5</accession>
<protein>
    <submittedName>
        <fullName evidence="2">SUMF1/EgtB/PvdO family nonheme iron enzyme</fullName>
    </submittedName>
</protein>
<dbReference type="InterPro" id="IPR042095">
    <property type="entry name" value="SUMF_sf"/>
</dbReference>
<evidence type="ECO:0000259" key="1">
    <source>
        <dbReference type="Pfam" id="PF03781"/>
    </source>
</evidence>
<dbReference type="EMBL" id="JBHRTP010000012">
    <property type="protein sequence ID" value="MFC3107384.1"/>
    <property type="molecule type" value="Genomic_DNA"/>
</dbReference>